<protein>
    <recommendedName>
        <fullName evidence="7">Protein kinase domain-containing protein</fullName>
    </recommendedName>
</protein>
<name>A0A7S2TUQ8_9EUKA</name>
<dbReference type="Pfam" id="PF00069">
    <property type="entry name" value="Pkinase"/>
    <property type="match status" value="1"/>
</dbReference>
<evidence type="ECO:0000256" key="3">
    <source>
        <dbReference type="ARBA" id="ARBA00022741"/>
    </source>
</evidence>
<evidence type="ECO:0000256" key="2">
    <source>
        <dbReference type="ARBA" id="ARBA00022679"/>
    </source>
</evidence>
<feature type="compositionally biased region" description="Low complexity" evidence="6">
    <location>
        <begin position="34"/>
        <end position="48"/>
    </location>
</feature>
<feature type="region of interest" description="Disordered" evidence="6">
    <location>
        <begin position="325"/>
        <end position="349"/>
    </location>
</feature>
<dbReference type="Gene3D" id="1.10.510.10">
    <property type="entry name" value="Transferase(Phosphotransferase) domain 1"/>
    <property type="match status" value="1"/>
</dbReference>
<evidence type="ECO:0000256" key="1">
    <source>
        <dbReference type="ARBA" id="ARBA00022527"/>
    </source>
</evidence>
<reference evidence="8" key="1">
    <citation type="submission" date="2021-01" db="EMBL/GenBank/DDBJ databases">
        <authorList>
            <person name="Corre E."/>
            <person name="Pelletier E."/>
            <person name="Niang G."/>
            <person name="Scheremetjew M."/>
            <person name="Finn R."/>
            <person name="Kale V."/>
            <person name="Holt S."/>
            <person name="Cochrane G."/>
            <person name="Meng A."/>
            <person name="Brown T."/>
            <person name="Cohen L."/>
        </authorList>
    </citation>
    <scope>NUCLEOTIDE SEQUENCE</scope>
    <source>
        <strain evidence="8">CCMP622</strain>
    </source>
</reference>
<dbReference type="PANTHER" id="PTHR45646">
    <property type="entry name" value="SERINE/THREONINE-PROTEIN KINASE DOA-RELATED"/>
    <property type="match status" value="1"/>
</dbReference>
<dbReference type="InterPro" id="IPR008271">
    <property type="entry name" value="Ser/Thr_kinase_AS"/>
</dbReference>
<sequence length="415" mass="49015">MRRRYRSDSRSRRRRRRDERSRSRSRRRRRRRSPTPSESYSESQSSDSGYDDKEGRIQVRPGDYIGSRDRYKVLGVAGQGTFGTVLNVIDTKYNDELAVKVVRSVKRYLEAALVEEEILRRIKEKDPKKQSLCVRLKGKFEIYFRGRKHVCLSFEPLGKSLYEFMKANEYRGFRMRHVKSFGYQLLKAVEFCHSIKLIHTDLKPENILLESSEYTHEKRGHSNNYRVPVSERIRLIDFGGATFEDDHHSRVINTRQYRSPEVMLGLGWSYESDLWSVGCILAELRTGELLFKTHEDMEHLALMEKIVEKKIPRDMCLRAQKLYASKNHSSSRDTKRKKRHRSSSNPRVDDWLEDGHIRWPENASGKTSLSRVKRAQHLSEQFSDEKFKDILFKLLEHDPKKRITATQALSHPFFK</sequence>
<dbReference type="GO" id="GO:0004674">
    <property type="term" value="F:protein serine/threonine kinase activity"/>
    <property type="evidence" value="ECO:0007669"/>
    <property type="project" value="UniProtKB-KW"/>
</dbReference>
<feature type="compositionally biased region" description="Basic and acidic residues" evidence="6">
    <location>
        <begin position="1"/>
        <end position="10"/>
    </location>
</feature>
<feature type="compositionally biased region" description="Basic residues" evidence="6">
    <location>
        <begin position="11"/>
        <end position="33"/>
    </location>
</feature>
<dbReference type="GO" id="GO:0005524">
    <property type="term" value="F:ATP binding"/>
    <property type="evidence" value="ECO:0007669"/>
    <property type="project" value="UniProtKB-KW"/>
</dbReference>
<keyword evidence="1" id="KW-0723">Serine/threonine-protein kinase</keyword>
<evidence type="ECO:0000313" key="8">
    <source>
        <dbReference type="EMBL" id="CAD9768766.1"/>
    </source>
</evidence>
<dbReference type="InterPro" id="IPR000719">
    <property type="entry name" value="Prot_kinase_dom"/>
</dbReference>
<evidence type="ECO:0000256" key="5">
    <source>
        <dbReference type="ARBA" id="ARBA00022840"/>
    </source>
</evidence>
<dbReference type="InterPro" id="IPR051175">
    <property type="entry name" value="CLK_kinases"/>
</dbReference>
<evidence type="ECO:0000256" key="6">
    <source>
        <dbReference type="SAM" id="MobiDB-lite"/>
    </source>
</evidence>
<gene>
    <name evidence="8" type="ORF">LSP00402_LOCUS12746</name>
</gene>
<organism evidence="8">
    <name type="scientific">Lotharella oceanica</name>
    <dbReference type="NCBI Taxonomy" id="641309"/>
    <lineage>
        <taxon>Eukaryota</taxon>
        <taxon>Sar</taxon>
        <taxon>Rhizaria</taxon>
        <taxon>Cercozoa</taxon>
        <taxon>Chlorarachniophyceae</taxon>
        <taxon>Lotharella</taxon>
    </lineage>
</organism>
<dbReference type="PROSITE" id="PS00108">
    <property type="entry name" value="PROTEIN_KINASE_ST"/>
    <property type="match status" value="1"/>
</dbReference>
<dbReference type="EMBL" id="HBHP01020489">
    <property type="protein sequence ID" value="CAD9768766.1"/>
    <property type="molecule type" value="Transcribed_RNA"/>
</dbReference>
<dbReference type="Gene3D" id="3.30.200.20">
    <property type="entry name" value="Phosphorylase Kinase, domain 1"/>
    <property type="match status" value="1"/>
</dbReference>
<keyword evidence="5" id="KW-0067">ATP-binding</keyword>
<keyword evidence="3" id="KW-0547">Nucleotide-binding</keyword>
<evidence type="ECO:0000256" key="4">
    <source>
        <dbReference type="ARBA" id="ARBA00022777"/>
    </source>
</evidence>
<accession>A0A7S2TUQ8</accession>
<dbReference type="GO" id="GO:0005634">
    <property type="term" value="C:nucleus"/>
    <property type="evidence" value="ECO:0007669"/>
    <property type="project" value="TreeGrafter"/>
</dbReference>
<dbReference type="PROSITE" id="PS50011">
    <property type="entry name" value="PROTEIN_KINASE_DOM"/>
    <property type="match status" value="1"/>
</dbReference>
<feature type="region of interest" description="Disordered" evidence="6">
    <location>
        <begin position="1"/>
        <end position="61"/>
    </location>
</feature>
<keyword evidence="4" id="KW-0418">Kinase</keyword>
<proteinExistence type="predicted"/>
<keyword evidence="2" id="KW-0808">Transferase</keyword>
<dbReference type="PANTHER" id="PTHR45646:SF11">
    <property type="entry name" value="SERINE_THREONINE-PROTEIN KINASE DOA"/>
    <property type="match status" value="1"/>
</dbReference>
<dbReference type="SUPFAM" id="SSF56112">
    <property type="entry name" value="Protein kinase-like (PK-like)"/>
    <property type="match status" value="1"/>
</dbReference>
<dbReference type="AlphaFoldDB" id="A0A7S2TUQ8"/>
<dbReference type="InterPro" id="IPR011009">
    <property type="entry name" value="Kinase-like_dom_sf"/>
</dbReference>
<evidence type="ECO:0000259" key="7">
    <source>
        <dbReference type="PROSITE" id="PS50011"/>
    </source>
</evidence>
<dbReference type="SMART" id="SM00220">
    <property type="entry name" value="S_TKc"/>
    <property type="match status" value="1"/>
</dbReference>
<feature type="domain" description="Protein kinase" evidence="7">
    <location>
        <begin position="71"/>
        <end position="414"/>
    </location>
</feature>